<name>A0ACC2UFE8_9FUNG</name>
<reference evidence="1" key="1">
    <citation type="submission" date="2022-04" db="EMBL/GenBank/DDBJ databases">
        <title>Genome of the entomopathogenic fungus Entomophthora muscae.</title>
        <authorList>
            <person name="Elya C."/>
            <person name="Lovett B.R."/>
            <person name="Lee E."/>
            <person name="Macias A.M."/>
            <person name="Hajek A.E."/>
            <person name="De Bivort B.L."/>
            <person name="Kasson M.T."/>
            <person name="De Fine Licht H.H."/>
            <person name="Stajich J.E."/>
        </authorList>
    </citation>
    <scope>NUCLEOTIDE SEQUENCE</scope>
    <source>
        <strain evidence="1">Berkeley</strain>
    </source>
</reference>
<evidence type="ECO:0000313" key="2">
    <source>
        <dbReference type="Proteomes" id="UP001165960"/>
    </source>
</evidence>
<keyword evidence="2" id="KW-1185">Reference proteome</keyword>
<dbReference type="Proteomes" id="UP001165960">
    <property type="component" value="Unassembled WGS sequence"/>
</dbReference>
<accession>A0ACC2UFE8</accession>
<organism evidence="1 2">
    <name type="scientific">Entomophthora muscae</name>
    <dbReference type="NCBI Taxonomy" id="34485"/>
    <lineage>
        <taxon>Eukaryota</taxon>
        <taxon>Fungi</taxon>
        <taxon>Fungi incertae sedis</taxon>
        <taxon>Zoopagomycota</taxon>
        <taxon>Entomophthoromycotina</taxon>
        <taxon>Entomophthoromycetes</taxon>
        <taxon>Entomophthorales</taxon>
        <taxon>Entomophthoraceae</taxon>
        <taxon>Entomophthora</taxon>
    </lineage>
</organism>
<dbReference type="EMBL" id="QTSX02000781">
    <property type="protein sequence ID" value="KAJ9085112.1"/>
    <property type="molecule type" value="Genomic_DNA"/>
</dbReference>
<protein>
    <submittedName>
        <fullName evidence="1">Uncharacterized protein</fullName>
    </submittedName>
</protein>
<evidence type="ECO:0000313" key="1">
    <source>
        <dbReference type="EMBL" id="KAJ9085112.1"/>
    </source>
</evidence>
<comment type="caution">
    <text evidence="1">The sequence shown here is derived from an EMBL/GenBank/DDBJ whole genome shotgun (WGS) entry which is preliminary data.</text>
</comment>
<gene>
    <name evidence="1" type="ORF">DSO57_1017112</name>
</gene>
<proteinExistence type="predicted"/>
<sequence length="91" mass="10356">MAVYLELGPRRTTPGHNPDSIRSSKNLEPAFRECRKKDDFYPGWYTVALFRVHLTSVLIKIDSNAFAARPLSLGQTKSQPGWVGLMYMNLK</sequence>